<evidence type="ECO:0000256" key="1">
    <source>
        <dbReference type="SAM" id="SignalP"/>
    </source>
</evidence>
<dbReference type="EMBL" id="CP041165">
    <property type="protein sequence ID" value="QOP41143.1"/>
    <property type="molecule type" value="Genomic_DNA"/>
</dbReference>
<name>A0A7M1AUN7_9BACT</name>
<dbReference type="AlphaFoldDB" id="A0A7M1AUN7"/>
<sequence length="430" mass="49356">MKKIFLTLLLPFAIFAQSYLVSDIPLPKTYVLDLDPYECDEDCLQEFLDNEQIFSFLSHAQRKLPNKELEEIRMINAAIFNIGVFNTNGNFQVALLLPYKRIGKYATSTTNAVFAYLMTKTTPFNMKSYKIEDENYDTIEATLQQIKADGIEYVIAPLTHEGVENTINIDPEVNIYFPTTNKNDIETNSPYLSFGGIDYSAQSDLLLKEAISPLVVFSDTSATGKKLALYQENRFLHPVVEGAEPSAFSEEHEIQTPPSDENKKVLKYYISTRTTNLERYLKENENIIEGSFMINTPIIKTGMIMSQLTLYDTNATNVLSTQINYNPLLLSMTQYRDRENMVIANSITKEDNMQIEMNSLIGNDIKYDWINYATIIGVDYFYSLVTGEARVYDLVIENEQVIYDIELLQPMRTKFAKYIPLSKELEERED</sequence>
<organism evidence="2 3">
    <name type="scientific">Sulfurimonas marina</name>
    <dbReference type="NCBI Taxonomy" id="2590551"/>
    <lineage>
        <taxon>Bacteria</taxon>
        <taxon>Pseudomonadati</taxon>
        <taxon>Campylobacterota</taxon>
        <taxon>Epsilonproteobacteria</taxon>
        <taxon>Campylobacterales</taxon>
        <taxon>Sulfurimonadaceae</taxon>
        <taxon>Sulfurimonas</taxon>
    </lineage>
</organism>
<dbReference type="Gene3D" id="3.40.50.2300">
    <property type="match status" value="1"/>
</dbReference>
<evidence type="ECO:0000313" key="3">
    <source>
        <dbReference type="Proteomes" id="UP000593910"/>
    </source>
</evidence>
<dbReference type="KEGG" id="smax:FJR03_05055"/>
<proteinExistence type="predicted"/>
<feature type="chain" id="PRO_5032645024" description="Periplasmic protein" evidence="1">
    <location>
        <begin position="19"/>
        <end position="430"/>
    </location>
</feature>
<feature type="signal peptide" evidence="1">
    <location>
        <begin position="1"/>
        <end position="18"/>
    </location>
</feature>
<evidence type="ECO:0008006" key="4">
    <source>
        <dbReference type="Google" id="ProtNLM"/>
    </source>
</evidence>
<reference evidence="2 3" key="1">
    <citation type="submission" date="2019-06" db="EMBL/GenBank/DDBJ databases">
        <title>Sulfurimonas gotlandica sp. nov., a chemoautotrophic and psychrotolerant epsilonproteobacterium isolated from a pelagic redoxcline, and an emended description of the genus Sulfurimonas.</title>
        <authorList>
            <person name="Wang S."/>
            <person name="Jiang L."/>
            <person name="Shao Z."/>
        </authorList>
    </citation>
    <scope>NUCLEOTIDE SEQUENCE [LARGE SCALE GENOMIC DNA]</scope>
    <source>
        <strain evidence="2 3">B2</strain>
    </source>
</reference>
<dbReference type="RefSeq" id="WP_193114561.1">
    <property type="nucleotide sequence ID" value="NZ_CP041165.1"/>
</dbReference>
<evidence type="ECO:0000313" key="2">
    <source>
        <dbReference type="EMBL" id="QOP41143.1"/>
    </source>
</evidence>
<accession>A0A7M1AUN7</accession>
<gene>
    <name evidence="2" type="ORF">FJR03_05055</name>
</gene>
<protein>
    <recommendedName>
        <fullName evidence="4">Periplasmic protein</fullName>
    </recommendedName>
</protein>
<keyword evidence="1" id="KW-0732">Signal</keyword>
<keyword evidence="3" id="KW-1185">Reference proteome</keyword>
<dbReference type="Proteomes" id="UP000593910">
    <property type="component" value="Chromosome"/>
</dbReference>